<evidence type="ECO:0000313" key="2">
    <source>
        <dbReference type="EMBL" id="ENI06997.1"/>
    </source>
</evidence>
<feature type="compositionally biased region" description="Low complexity" evidence="1">
    <location>
        <begin position="151"/>
        <end position="165"/>
    </location>
</feature>
<evidence type="ECO:0000256" key="1">
    <source>
        <dbReference type="SAM" id="MobiDB-lite"/>
    </source>
</evidence>
<sequence>MDASTRLYKRLGEIPEDPNHPDSLDDLIVCAFGAFERYYLCWKTKGGEYKQDCYGLPPALKDWLYPIDGTTRDFESLQVVFGRGEEYFASDKNGKLEYKEPEVRKPAPVDDEEKYDKQALRRSRTVSFLRPLSETSMRSDSVVSETRQSKRSSSISSQRTSRPPSLSYTNSRTNSEISLLGDTIIEGQASQPVRPSYLSQWSAMGANVKEEGELSPKNRTGRQFDSDLGKDQENRRTDSLVTPTMPTQPQTTSNTNTQPPRTTIPDPSHCTCGCHHSHPPPPKPAYANATTQTSPPPSPRRNPSLSIEPTPPYWQTQSAYAQPVSHDEYYYEEADYAAPPVLMGRMSSYFSKPGYQLGDSLFSGYQPINWGVPVTTTTETYVYQDTFGEEALR</sequence>
<dbReference type="GeneID" id="25845443"/>
<protein>
    <submittedName>
        <fullName evidence="2">Uncharacterized protein</fullName>
    </submittedName>
</protein>
<gene>
    <name evidence="2" type="ORF">COCC4DRAFT_48960</name>
</gene>
<dbReference type="HOGENOM" id="CLU_725616_0_0_1"/>
<feature type="region of interest" description="Disordered" evidence="1">
    <location>
        <begin position="137"/>
        <end position="173"/>
    </location>
</feature>
<dbReference type="Proteomes" id="UP000012338">
    <property type="component" value="Unassembled WGS sequence"/>
</dbReference>
<dbReference type="AlphaFoldDB" id="N4XPG2"/>
<organism evidence="2 3">
    <name type="scientific">Cochliobolus heterostrophus (strain C4 / ATCC 48331 / race T)</name>
    <name type="common">Southern corn leaf blight fungus</name>
    <name type="synonym">Bipolaris maydis</name>
    <dbReference type="NCBI Taxonomy" id="665024"/>
    <lineage>
        <taxon>Eukaryota</taxon>
        <taxon>Fungi</taxon>
        <taxon>Dikarya</taxon>
        <taxon>Ascomycota</taxon>
        <taxon>Pezizomycotina</taxon>
        <taxon>Dothideomycetes</taxon>
        <taxon>Pleosporomycetidae</taxon>
        <taxon>Pleosporales</taxon>
        <taxon>Pleosporineae</taxon>
        <taxon>Pleosporaceae</taxon>
        <taxon>Bipolaris</taxon>
    </lineage>
</organism>
<feature type="compositionally biased region" description="Basic and acidic residues" evidence="1">
    <location>
        <begin position="209"/>
        <end position="238"/>
    </location>
</feature>
<feature type="compositionally biased region" description="Low complexity" evidence="1">
    <location>
        <begin position="242"/>
        <end position="263"/>
    </location>
</feature>
<proteinExistence type="predicted"/>
<reference evidence="3" key="2">
    <citation type="journal article" date="2013" name="PLoS Genet.">
        <title>Comparative genome structure, secondary metabolite, and effector coding capacity across Cochliobolus pathogens.</title>
        <authorList>
            <person name="Condon B.J."/>
            <person name="Leng Y."/>
            <person name="Wu D."/>
            <person name="Bushley K.E."/>
            <person name="Ohm R.A."/>
            <person name="Otillar R."/>
            <person name="Martin J."/>
            <person name="Schackwitz W."/>
            <person name="Grimwood J."/>
            <person name="MohdZainudin N."/>
            <person name="Xue C."/>
            <person name="Wang R."/>
            <person name="Manning V.A."/>
            <person name="Dhillon B."/>
            <person name="Tu Z.J."/>
            <person name="Steffenson B.J."/>
            <person name="Salamov A."/>
            <person name="Sun H."/>
            <person name="Lowry S."/>
            <person name="LaButti K."/>
            <person name="Han J."/>
            <person name="Copeland A."/>
            <person name="Lindquist E."/>
            <person name="Barry K."/>
            <person name="Schmutz J."/>
            <person name="Baker S.E."/>
            <person name="Ciuffetti L.M."/>
            <person name="Grigoriev I.V."/>
            <person name="Zhong S."/>
            <person name="Turgeon B.G."/>
        </authorList>
    </citation>
    <scope>NUCLEOTIDE SEQUENCE [LARGE SCALE GENOMIC DNA]</scope>
    <source>
        <strain evidence="3">C4 / ATCC 48331 / race T</strain>
    </source>
</reference>
<name>N4XPG2_COCH4</name>
<keyword evidence="3" id="KW-1185">Reference proteome</keyword>
<feature type="region of interest" description="Disordered" evidence="1">
    <location>
        <begin position="209"/>
        <end position="310"/>
    </location>
</feature>
<accession>N4XPG2</accession>
<dbReference type="RefSeq" id="XP_014080906.1">
    <property type="nucleotide sequence ID" value="XM_014225431.1"/>
</dbReference>
<evidence type="ECO:0000313" key="3">
    <source>
        <dbReference type="Proteomes" id="UP000012338"/>
    </source>
</evidence>
<reference evidence="2 3" key="1">
    <citation type="journal article" date="2012" name="PLoS Pathog.">
        <title>Diverse lifestyles and strategies of plant pathogenesis encoded in the genomes of eighteen Dothideomycetes fungi.</title>
        <authorList>
            <person name="Ohm R.A."/>
            <person name="Feau N."/>
            <person name="Henrissat B."/>
            <person name="Schoch C.L."/>
            <person name="Horwitz B.A."/>
            <person name="Barry K.W."/>
            <person name="Condon B.J."/>
            <person name="Copeland A.C."/>
            <person name="Dhillon B."/>
            <person name="Glaser F."/>
            <person name="Hesse C.N."/>
            <person name="Kosti I."/>
            <person name="LaButti K."/>
            <person name="Lindquist E.A."/>
            <person name="Lucas S."/>
            <person name="Salamov A.A."/>
            <person name="Bradshaw R.E."/>
            <person name="Ciuffetti L."/>
            <person name="Hamelin R.C."/>
            <person name="Kema G.H.J."/>
            <person name="Lawrence C."/>
            <person name="Scott J.A."/>
            <person name="Spatafora J.W."/>
            <person name="Turgeon B.G."/>
            <person name="de Wit P.J.G.M."/>
            <person name="Zhong S."/>
            <person name="Goodwin S.B."/>
            <person name="Grigoriev I.V."/>
        </authorList>
    </citation>
    <scope>NUCLEOTIDE SEQUENCE [LARGE SCALE GENOMIC DNA]</scope>
    <source>
        <strain evidence="3">C4 / ATCC 48331 / race T</strain>
    </source>
</reference>
<feature type="region of interest" description="Disordered" evidence="1">
    <location>
        <begin position="99"/>
        <end position="118"/>
    </location>
</feature>
<dbReference type="OrthoDB" id="4120989at2759"/>
<dbReference type="EMBL" id="KB733450">
    <property type="protein sequence ID" value="ENI06997.1"/>
    <property type="molecule type" value="Genomic_DNA"/>
</dbReference>